<evidence type="ECO:0000259" key="9">
    <source>
        <dbReference type="PROSITE" id="PS52004"/>
    </source>
</evidence>
<dbReference type="FunFam" id="3.40.366.10:FF:000002">
    <property type="entry name" value="Probable polyketide synthase 2"/>
    <property type="match status" value="1"/>
</dbReference>
<keyword evidence="5" id="KW-0511">Multifunctional enzyme</keyword>
<dbReference type="Gene3D" id="1.10.287.1960">
    <property type="match status" value="1"/>
</dbReference>
<dbReference type="Gene3D" id="1.10.1200.10">
    <property type="entry name" value="ACP-like"/>
    <property type="match status" value="1"/>
</dbReference>
<keyword evidence="6 10" id="KW-0012">Acyltransferase</keyword>
<dbReference type="InterPro" id="IPR018201">
    <property type="entry name" value="Ketoacyl_synth_AS"/>
</dbReference>
<dbReference type="InterPro" id="IPR020806">
    <property type="entry name" value="PKS_PP-bd"/>
</dbReference>
<feature type="domain" description="Carrier" evidence="8">
    <location>
        <begin position="902"/>
        <end position="977"/>
    </location>
</feature>
<dbReference type="InterPro" id="IPR016039">
    <property type="entry name" value="Thiolase-like"/>
</dbReference>
<evidence type="ECO:0000256" key="6">
    <source>
        <dbReference type="ARBA" id="ARBA00023315"/>
    </source>
</evidence>
<name>A0A6N7KTL6_9ACTN</name>
<evidence type="ECO:0000259" key="8">
    <source>
        <dbReference type="PROSITE" id="PS50075"/>
    </source>
</evidence>
<dbReference type="GO" id="GO:0004312">
    <property type="term" value="F:fatty acid synthase activity"/>
    <property type="evidence" value="ECO:0007669"/>
    <property type="project" value="TreeGrafter"/>
</dbReference>
<feature type="domain" description="Ketosynthase family 3 (KS3)" evidence="9">
    <location>
        <begin position="1010"/>
        <end position="1436"/>
    </location>
</feature>
<evidence type="ECO:0000313" key="11">
    <source>
        <dbReference type="Proteomes" id="UP000450000"/>
    </source>
</evidence>
<feature type="compositionally biased region" description="Low complexity" evidence="7">
    <location>
        <begin position="1805"/>
        <end position="1825"/>
    </location>
</feature>
<dbReference type="Pfam" id="PF00109">
    <property type="entry name" value="ketoacyl-synt"/>
    <property type="match status" value="2"/>
</dbReference>
<dbReference type="CDD" id="cd00833">
    <property type="entry name" value="PKS"/>
    <property type="match status" value="2"/>
</dbReference>
<dbReference type="Pfam" id="PF00698">
    <property type="entry name" value="Acyl_transf_1"/>
    <property type="match status" value="2"/>
</dbReference>
<dbReference type="Gene3D" id="3.40.47.10">
    <property type="match status" value="2"/>
</dbReference>
<dbReference type="Gene3D" id="3.40.366.10">
    <property type="entry name" value="Malonyl-Coenzyme A Acyl Carrier Protein, domain 2"/>
    <property type="match status" value="2"/>
</dbReference>
<dbReference type="InterPro" id="IPR050091">
    <property type="entry name" value="PKS_NRPS_Biosynth_Enz"/>
</dbReference>
<dbReference type="Gene3D" id="3.30.70.250">
    <property type="entry name" value="Malonyl-CoA ACP transacylase, ACP-binding"/>
    <property type="match status" value="1"/>
</dbReference>
<dbReference type="SMART" id="SM00823">
    <property type="entry name" value="PKS_PP"/>
    <property type="match status" value="1"/>
</dbReference>
<dbReference type="Proteomes" id="UP000450000">
    <property type="component" value="Unassembled WGS sequence"/>
</dbReference>
<dbReference type="EMBL" id="WBOF01000001">
    <property type="protein sequence ID" value="MQS14926.1"/>
    <property type="molecule type" value="Genomic_DNA"/>
</dbReference>
<proteinExistence type="predicted"/>
<gene>
    <name evidence="10" type="ORF">F7Q99_22345</name>
</gene>
<dbReference type="GO" id="GO:0004315">
    <property type="term" value="F:3-oxoacyl-[acyl-carrier-protein] synthase activity"/>
    <property type="evidence" value="ECO:0007669"/>
    <property type="project" value="InterPro"/>
</dbReference>
<dbReference type="InterPro" id="IPR014031">
    <property type="entry name" value="Ketoacyl_synth_C"/>
</dbReference>
<feature type="compositionally biased region" description="Pro residues" evidence="7">
    <location>
        <begin position="1852"/>
        <end position="1880"/>
    </location>
</feature>
<dbReference type="PROSITE" id="PS50075">
    <property type="entry name" value="CARRIER"/>
    <property type="match status" value="1"/>
</dbReference>
<evidence type="ECO:0000256" key="4">
    <source>
        <dbReference type="ARBA" id="ARBA00023194"/>
    </source>
</evidence>
<dbReference type="GO" id="GO:0033068">
    <property type="term" value="P:macrolide biosynthetic process"/>
    <property type="evidence" value="ECO:0007669"/>
    <property type="project" value="UniProtKB-ARBA"/>
</dbReference>
<dbReference type="Gene3D" id="3.30.70.3290">
    <property type="match status" value="2"/>
</dbReference>
<accession>A0A6N7KTL6</accession>
<dbReference type="Pfam" id="PF00550">
    <property type="entry name" value="PP-binding"/>
    <property type="match status" value="1"/>
</dbReference>
<evidence type="ECO:0000256" key="5">
    <source>
        <dbReference type="ARBA" id="ARBA00023268"/>
    </source>
</evidence>
<dbReference type="SUPFAM" id="SSF47336">
    <property type="entry name" value="ACP-like"/>
    <property type="match status" value="1"/>
</dbReference>
<dbReference type="InterPro" id="IPR009081">
    <property type="entry name" value="PP-bd_ACP"/>
</dbReference>
<reference evidence="10 11" key="1">
    <citation type="submission" date="2019-09" db="EMBL/GenBank/DDBJ databases">
        <title>Genome Sequences of Streptomyces kaniharaensis ATCC 21070.</title>
        <authorList>
            <person name="Zhu W."/>
            <person name="De Crecy-Lagard V."/>
            <person name="Richards N.G."/>
        </authorList>
    </citation>
    <scope>NUCLEOTIDE SEQUENCE [LARGE SCALE GENOMIC DNA]</scope>
    <source>
        <strain evidence="10 11">SF-557</strain>
    </source>
</reference>
<dbReference type="InterPro" id="IPR016036">
    <property type="entry name" value="Malonyl_transacylase_ACP-bd"/>
</dbReference>
<keyword evidence="4" id="KW-0045">Antibiotic biosynthesis</keyword>
<dbReference type="FunFam" id="3.40.47.10:FF:000019">
    <property type="entry name" value="Polyketide synthase type I"/>
    <property type="match status" value="1"/>
</dbReference>
<evidence type="ECO:0000256" key="2">
    <source>
        <dbReference type="ARBA" id="ARBA00022553"/>
    </source>
</evidence>
<dbReference type="PROSITE" id="PS52004">
    <property type="entry name" value="KS3_2"/>
    <property type="match status" value="2"/>
</dbReference>
<feature type="compositionally biased region" description="Low complexity" evidence="7">
    <location>
        <begin position="1769"/>
        <end position="1795"/>
    </location>
</feature>
<feature type="compositionally biased region" description="Low complexity" evidence="7">
    <location>
        <begin position="1838"/>
        <end position="1851"/>
    </location>
</feature>
<feature type="compositionally biased region" description="Pro residues" evidence="7">
    <location>
        <begin position="1826"/>
        <end position="1837"/>
    </location>
</feature>
<dbReference type="Pfam" id="PF16197">
    <property type="entry name" value="KAsynt_C_assoc"/>
    <property type="match status" value="2"/>
</dbReference>
<protein>
    <submittedName>
        <fullName evidence="10">Acyltransferase domain-containing protein</fullName>
    </submittedName>
</protein>
<evidence type="ECO:0000256" key="3">
    <source>
        <dbReference type="ARBA" id="ARBA00022679"/>
    </source>
</evidence>
<dbReference type="InterPro" id="IPR014030">
    <property type="entry name" value="Ketoacyl_synth_N"/>
</dbReference>
<feature type="compositionally biased region" description="Pro residues" evidence="7">
    <location>
        <begin position="1756"/>
        <end position="1768"/>
    </location>
</feature>
<dbReference type="OrthoDB" id="9778690at2"/>
<dbReference type="SUPFAM" id="SSF53901">
    <property type="entry name" value="Thiolase-like"/>
    <property type="match status" value="2"/>
</dbReference>
<feature type="domain" description="Ketosynthase family 3 (KS3)" evidence="9">
    <location>
        <begin position="1"/>
        <end position="400"/>
    </location>
</feature>
<dbReference type="InterPro" id="IPR020841">
    <property type="entry name" value="PKS_Beta-ketoAc_synthase_dom"/>
</dbReference>
<evidence type="ECO:0000256" key="7">
    <source>
        <dbReference type="SAM" id="MobiDB-lite"/>
    </source>
</evidence>
<evidence type="ECO:0000313" key="10">
    <source>
        <dbReference type="EMBL" id="MQS14926.1"/>
    </source>
</evidence>
<dbReference type="SUPFAM" id="SSF55048">
    <property type="entry name" value="Probable ACP-binding domain of malonyl-CoA ACP transacylase"/>
    <property type="match status" value="2"/>
</dbReference>
<dbReference type="InterPro" id="IPR016035">
    <property type="entry name" value="Acyl_Trfase/lysoPLipase"/>
</dbReference>
<feature type="region of interest" description="Disordered" evidence="7">
    <location>
        <begin position="983"/>
        <end position="1008"/>
    </location>
</feature>
<feature type="compositionally biased region" description="Low complexity" evidence="7">
    <location>
        <begin position="1909"/>
        <end position="1939"/>
    </location>
</feature>
<dbReference type="SMART" id="SM00825">
    <property type="entry name" value="PKS_KS"/>
    <property type="match status" value="2"/>
</dbReference>
<evidence type="ECO:0000256" key="1">
    <source>
        <dbReference type="ARBA" id="ARBA00022450"/>
    </source>
</evidence>
<feature type="region of interest" description="Disordered" evidence="7">
    <location>
        <begin position="1753"/>
        <end position="1939"/>
    </location>
</feature>
<keyword evidence="11" id="KW-1185">Reference proteome</keyword>
<feature type="compositionally biased region" description="Low complexity" evidence="7">
    <location>
        <begin position="1951"/>
        <end position="1961"/>
    </location>
</feature>
<organism evidence="10 11">
    <name type="scientific">Streptomyces kaniharaensis</name>
    <dbReference type="NCBI Taxonomy" id="212423"/>
    <lineage>
        <taxon>Bacteria</taxon>
        <taxon>Bacillati</taxon>
        <taxon>Actinomycetota</taxon>
        <taxon>Actinomycetes</taxon>
        <taxon>Kitasatosporales</taxon>
        <taxon>Streptomycetaceae</taxon>
        <taxon>Streptomyces</taxon>
    </lineage>
</organism>
<dbReference type="InterPro" id="IPR014043">
    <property type="entry name" value="Acyl_transferase_dom"/>
</dbReference>
<dbReference type="Pfam" id="PF02801">
    <property type="entry name" value="Ketoacyl-synt_C"/>
    <property type="match status" value="2"/>
</dbReference>
<sequence>MSCRLPGADSPDDFWRLLSGGGCAITLDERTGRRRGAVEGSDTFDAAFFGISAREAAAMDPQQRMALELAWAALEDAGIVPARLRESSVGVFAGVIADDYATLVRKAGPAATSGFTVTGLNRGIIANRVSYLLGLRGPSLTVDSAQSSSLVAVQLACESLRRRESSLALAFGVSLILAEESSRGMEQMGALSPDGRCYVLDARANGYVRGEGGATVVLKPLRAALADGDRIHAVIRGGAVNNDGGGNSLTAPNAAAQEELLRAALCNAGVGAHDVGYVELHGTGTPVGDPVEAAALGAVLGAGRTAGRPLLVGSAKTNVGHLEGASGIVGLVKTALCLTHGRIPATLDHETPNPAIPLDELGLRVQTDLREWTSPTDAPLLAGVSSFGMGGTNAHLVLEQAPAVIRDEPVDEPEGATAFVLSARTRAALRRQGERLLRHLELHPELRTSAVSRALATTRTAFEHRAVVVGADRGELEAGLRALAAGEPATSVVTGVAETDNPDVVFVFPGQGTQWAGMGRELLATSDVFRGAIEEIATAMAQFTDWSLIDVLNDAPGAPSLERADVVQPASFAMMVALARVWESLGVTPAAVIGHSQGEIAAAHIAGALTLTDACRISTLRSQIIAQQLSGHGAMAHASLPASTVQEHLAPWTGHIDIAALNGPASTVLSGEPTAMDEFLAHLTAQGHRARLIPVNYASHSHHVEAIHQQLLDALAPITPHTPHTPIHSTLLARRLTDHDTLNAEYWYQNLRNPVLFHDTIATLATDGHTHYIEISPHPVLTNAIHDTHEQTTGQPPTLTTGTLRRDDGGHNRLLTSAATAHTTGTTITWPTTPTPHLHLPTYAFERTRHWLPGLDDANSPVSTAPATEAVVEVVAAAEAEALPVLPLHAELAPLTAAERVRRLLRLVRASAAVVLGLSGPEGVQVRETFKNQGLESITAVELRDLLREATGLRLPSTVVYEHPTPAELADHLLAELAELPEPSAPLTLPTPVETPQAPAAAAPDATEDDDPIAVVGMACRFPGGVAGPDDLWQLVTSGTDAVGGFPTDRGWQLDGLYDPEPGTPGRTYVGEGGFLHGAGEFDAEFFGISPREAVAMDPQQRLLLETAWESLEHAGIDPTVLRASNTGVFVGAMAPEYGPRLHEQAQGAEGYLLTGSTVSVASGRIAYTLGLEGPAVTIDTACSSSLVALHLAGQSLRSGECTLALAGGAAVMSSPGMFVEFSQQCGLAPDGRCKAFSEDADGTAWGEGVGMVVLERLSDAVRNGHPVLAVVRGSAINQDGASNGLTAPSGTAQERVIRQALTAAALEPHDVDAVEAHGTGTRLGDPIEARALLAAYGQGRPANRPLRLGSLKSNIGHTQAAAGVGGVIKMVMALRAGVLPKTLHVNEPSPHVDWSAGAVSLLTEQVRWPETGRPRRAAVSAFGISGTNAHLVLEQAPAVAVAEPVVEPDTPVTWPLSARGEAALREQAKRLLEFSSANPGVSAHRIGSALATDRAALTHRAVVVGADRGELEAGLRALAAGEPATSVVTGVAETDNPDVVFVFPGQGTQWAGMGRELLATSDVFRGAIEEIATAMAQFTDWSLIDVLNDAPGAPSLERADVVQPASFAMMVALARVWESLGVTPAAVIGHSQGEIAAAHIAGALTLTDACRISTLRSQIIAQQLSGHGAMAHASLPAHTVQEHLTPWTGHIDIAALNGPASTVLSGEPTAMDEFLAHLTAQGHRARLIPVNYASHSHHVEAIHQQLLDALAPITPHTPTPPSTPPSSPAASPTTTPSTPSTGTKTSATPSSSTTPSPPSPPTATPTTSKSAPTPSSPTPSTTPTNKPPANPPPSPQAPSAATTAATTASSPAPPPPTPPAPPSPGPPPPPRTSTSPPTPSSTGVTGWSPRDPRPTRTTSAWTAPSTRSWPPAWSRPTAARRSSPAACRCAPTPGSPTTASWTACCCPAPASSTCCSTPAPGSASPTWTNSSSRRRWCSPRTRPCASRSSWRSPTAPAAAR</sequence>
<dbReference type="GO" id="GO:0031177">
    <property type="term" value="F:phosphopantetheine binding"/>
    <property type="evidence" value="ECO:0007669"/>
    <property type="project" value="InterPro"/>
</dbReference>
<keyword evidence="2" id="KW-0597">Phosphoprotein</keyword>
<dbReference type="SMART" id="SM00827">
    <property type="entry name" value="PKS_AT"/>
    <property type="match status" value="2"/>
</dbReference>
<feature type="compositionally biased region" description="Polar residues" evidence="7">
    <location>
        <begin position="1896"/>
        <end position="1908"/>
    </location>
</feature>
<dbReference type="GO" id="GO:0006633">
    <property type="term" value="P:fatty acid biosynthetic process"/>
    <property type="evidence" value="ECO:0007669"/>
    <property type="project" value="InterPro"/>
</dbReference>
<comment type="caution">
    <text evidence="10">The sequence shown here is derived from an EMBL/GenBank/DDBJ whole genome shotgun (WGS) entry which is preliminary data.</text>
</comment>
<feature type="region of interest" description="Disordered" evidence="7">
    <location>
        <begin position="1951"/>
        <end position="2001"/>
    </location>
</feature>
<dbReference type="PANTHER" id="PTHR43775">
    <property type="entry name" value="FATTY ACID SYNTHASE"/>
    <property type="match status" value="1"/>
</dbReference>
<dbReference type="InterPro" id="IPR036736">
    <property type="entry name" value="ACP-like_sf"/>
</dbReference>
<dbReference type="PANTHER" id="PTHR43775:SF51">
    <property type="entry name" value="INACTIVE PHENOLPHTHIOCEROL SYNTHESIS POLYKETIDE SYNTHASE TYPE I PKS1-RELATED"/>
    <property type="match status" value="1"/>
</dbReference>
<dbReference type="PROSITE" id="PS00606">
    <property type="entry name" value="KS3_1"/>
    <property type="match status" value="1"/>
</dbReference>
<dbReference type="InterPro" id="IPR001227">
    <property type="entry name" value="Ac_transferase_dom_sf"/>
</dbReference>
<dbReference type="InterPro" id="IPR032821">
    <property type="entry name" value="PKS_assoc"/>
</dbReference>
<dbReference type="SUPFAM" id="SSF52151">
    <property type="entry name" value="FabD/lysophospholipase-like"/>
    <property type="match status" value="2"/>
</dbReference>
<keyword evidence="3 10" id="KW-0808">Transferase</keyword>
<dbReference type="SMART" id="SM01294">
    <property type="entry name" value="PKS_PP_betabranch"/>
    <property type="match status" value="1"/>
</dbReference>
<feature type="compositionally biased region" description="Low complexity" evidence="7">
    <location>
        <begin position="983"/>
        <end position="1005"/>
    </location>
</feature>
<keyword evidence="1" id="KW-0596">Phosphopantetheine</keyword>